<evidence type="ECO:0000256" key="1">
    <source>
        <dbReference type="SAM" id="MobiDB-lite"/>
    </source>
</evidence>
<evidence type="ECO:0000313" key="5">
    <source>
        <dbReference type="Proteomes" id="UP000069940"/>
    </source>
</evidence>
<reference evidence="5" key="1">
    <citation type="journal article" date="2015" name="Proc. Natl. Acad. Sci. U.S.A.">
        <title>Genome sequence of the Asian Tiger mosquito, Aedes albopictus, reveals insights into its biology, genetics, and evolution.</title>
        <authorList>
            <person name="Chen X.G."/>
            <person name="Jiang X."/>
            <person name="Gu J."/>
            <person name="Xu M."/>
            <person name="Wu Y."/>
            <person name="Deng Y."/>
            <person name="Zhang C."/>
            <person name="Bonizzoni M."/>
            <person name="Dermauw W."/>
            <person name="Vontas J."/>
            <person name="Armbruster P."/>
            <person name="Huang X."/>
            <person name="Yang Y."/>
            <person name="Zhang H."/>
            <person name="He W."/>
            <person name="Peng H."/>
            <person name="Liu Y."/>
            <person name="Wu K."/>
            <person name="Chen J."/>
            <person name="Lirakis M."/>
            <person name="Topalis P."/>
            <person name="Van Leeuwen T."/>
            <person name="Hall A.B."/>
            <person name="Jiang X."/>
            <person name="Thorpe C."/>
            <person name="Mueller R.L."/>
            <person name="Sun C."/>
            <person name="Waterhouse R.M."/>
            <person name="Yan G."/>
            <person name="Tu Z.J."/>
            <person name="Fang X."/>
            <person name="James A.A."/>
        </authorList>
    </citation>
    <scope>NUCLEOTIDE SEQUENCE [LARGE SCALE GENOMIC DNA]</scope>
    <source>
        <strain evidence="5">Foshan</strain>
    </source>
</reference>
<dbReference type="PANTHER" id="PTHR36688:SF2">
    <property type="entry name" value="ENDONUCLEASE_EXONUCLEASE_PHOSPHATASE DOMAIN-CONTAINING PROTEIN"/>
    <property type="match status" value="1"/>
</dbReference>
<dbReference type="CDD" id="cd01650">
    <property type="entry name" value="RT_nLTR_like"/>
    <property type="match status" value="1"/>
</dbReference>
<dbReference type="RefSeq" id="XP_062703830.1">
    <property type="nucleotide sequence ID" value="XM_062847846.1"/>
</dbReference>
<feature type="compositionally biased region" description="Polar residues" evidence="1">
    <location>
        <begin position="1020"/>
        <end position="1048"/>
    </location>
</feature>
<keyword evidence="5" id="KW-1185">Reference proteome</keyword>
<name>A0ABM1YLZ7_AEDAL</name>
<dbReference type="PANTHER" id="PTHR36688">
    <property type="entry name" value="ENDO/EXONUCLEASE/PHOSPHATASE DOMAIN-CONTAINING PROTEIN"/>
    <property type="match status" value="1"/>
</dbReference>
<accession>A0ABM1YLZ7</accession>
<feature type="domain" description="Reverse transcriptase" evidence="3">
    <location>
        <begin position="172"/>
        <end position="447"/>
    </location>
</feature>
<protein>
    <recommendedName>
        <fullName evidence="3">Reverse transcriptase domain-containing protein</fullName>
    </recommendedName>
</protein>
<dbReference type="Proteomes" id="UP000069940">
    <property type="component" value="Unassembled WGS sequence"/>
</dbReference>
<evidence type="ECO:0000256" key="2">
    <source>
        <dbReference type="SAM" id="Phobius"/>
    </source>
</evidence>
<dbReference type="Pfam" id="PF00078">
    <property type="entry name" value="RVT_1"/>
    <property type="match status" value="1"/>
</dbReference>
<dbReference type="InterPro" id="IPR043502">
    <property type="entry name" value="DNA/RNA_pol_sf"/>
</dbReference>
<keyword evidence="2" id="KW-0472">Membrane</keyword>
<sequence length="1071" mass="122206">MKNDDPNKQAAKLEFNTLKHETRKAVDAAKAESWENFQQLFTSSSSTSELWQNYNRLSGKRKAKGRGLIIDNVYNSDPMTIANHLADFFAESSATAGYPESFLAIKDHHEANELNLETAEDSILNLDFTIHELFQALDHATGTSEGPDQIGYPMLKRLPFYCKKKLLSAFNQIWHSGVVPKKWKESIIIPIQKGAGQPNEASSFRPISLTSCVCKTMERMVNHRLITALEKQGSLHPRQFAFRKGKGITNYFAEFDDIISKAAVNGEHCEIVTLDIKKAYDRVWHRSIMEAVLDSKVGTRMNKFISSFLQQRSARVSFGGQMSRCFEQENGVPQDSVISVTLFLLAMNSLFQVIPKNVKVFVYADDIVIIATGKRVGFLRKRLQKAVTAIEEWAKIKGFQMSPTKSTTMHCCKVRRHKNWHLDGAKTILDGAEIPKVKTTRILGILFDKKCKFNQHVKQLKDDCRSRLNLLKAISRMADRKTLLYIGNATITSKLIGLPTKDRIKSNAGRTQDTVLYRWTKAAQRQLEIKENLKPIFLLRFRLLLLLSTGPELLYSKQDAKIDLRDIGRQPILIFHHGEARIRLDYKYYIHHFNLTSIRFHVRSLKDQFENLSKNQFTDLIVEKFNEIDFALKSIDPVKRQKRWDRLGSAWKFLAGNPDANDLRIINSSINNLIINNNEQIKINRELNLQLKEAIFKTKKAISLFNVGSIEIYCTRILFHLNFLSERLNQIIETITLAKLGIVNEKVLSQQEIEILIADLDKENVTVHTAIEATSYASTAVMSNKLEIALIIKMPKLDPRIFNKVHIYPIVQDRKQIHLPNPFFLTHGKDIYQVNSIEPIIYDESETHVDNSTCVPHLLRGNPATCNFTINPISEQISYLDDQHLLINSVTNFTLSSNCGLTDRNLSGSFVIHFHDCHLIINNISYYQRSQKLPGNPIQLPLDGIEVKKHQEVLNISLEHLHKLHLDTRKELEIIRLSAKSISWPHWTLIGGISFSPLIIGSIILSCFRAKTIKVKFNNPRKTGNSTTTGNQHNTSPSTNVENPNSTTAKHHHNIFRNPSPASLIRMEPHL</sequence>
<evidence type="ECO:0000259" key="3">
    <source>
        <dbReference type="PROSITE" id="PS50878"/>
    </source>
</evidence>
<dbReference type="GeneID" id="115265163"/>
<dbReference type="SUPFAM" id="SSF56672">
    <property type="entry name" value="DNA/RNA polymerases"/>
    <property type="match status" value="1"/>
</dbReference>
<proteinExistence type="predicted"/>
<keyword evidence="2" id="KW-1133">Transmembrane helix</keyword>
<dbReference type="EnsemblMetazoa" id="AALFPA23_010369.R14478">
    <property type="protein sequence ID" value="AALFPA23_010369.P14478"/>
    <property type="gene ID" value="AALFPA23_010369"/>
</dbReference>
<evidence type="ECO:0000313" key="4">
    <source>
        <dbReference type="EnsemblMetazoa" id="AALFPA23_010369.P14478"/>
    </source>
</evidence>
<dbReference type="InterPro" id="IPR009882">
    <property type="entry name" value="Gypsy"/>
</dbReference>
<dbReference type="PROSITE" id="PS50878">
    <property type="entry name" value="RT_POL"/>
    <property type="match status" value="1"/>
</dbReference>
<dbReference type="InterPro" id="IPR052560">
    <property type="entry name" value="RdDP_mobile_element"/>
</dbReference>
<dbReference type="Pfam" id="PF07253">
    <property type="entry name" value="Gypsy"/>
    <property type="match status" value="1"/>
</dbReference>
<reference evidence="4" key="2">
    <citation type="submission" date="2025-05" db="UniProtKB">
        <authorList>
            <consortium name="EnsemblMetazoa"/>
        </authorList>
    </citation>
    <scope>IDENTIFICATION</scope>
    <source>
        <strain evidence="4">Foshan</strain>
    </source>
</reference>
<keyword evidence="2" id="KW-0812">Transmembrane</keyword>
<feature type="transmembrane region" description="Helical" evidence="2">
    <location>
        <begin position="984"/>
        <end position="1008"/>
    </location>
</feature>
<feature type="region of interest" description="Disordered" evidence="1">
    <location>
        <begin position="1018"/>
        <end position="1062"/>
    </location>
</feature>
<dbReference type="InterPro" id="IPR000477">
    <property type="entry name" value="RT_dom"/>
</dbReference>
<organism evidence="4 5">
    <name type="scientific">Aedes albopictus</name>
    <name type="common">Asian tiger mosquito</name>
    <name type="synonym">Stegomyia albopicta</name>
    <dbReference type="NCBI Taxonomy" id="7160"/>
    <lineage>
        <taxon>Eukaryota</taxon>
        <taxon>Metazoa</taxon>
        <taxon>Ecdysozoa</taxon>
        <taxon>Arthropoda</taxon>
        <taxon>Hexapoda</taxon>
        <taxon>Insecta</taxon>
        <taxon>Pterygota</taxon>
        <taxon>Neoptera</taxon>
        <taxon>Endopterygota</taxon>
        <taxon>Diptera</taxon>
        <taxon>Nematocera</taxon>
        <taxon>Culicoidea</taxon>
        <taxon>Culicidae</taxon>
        <taxon>Culicinae</taxon>
        <taxon>Aedini</taxon>
        <taxon>Aedes</taxon>
        <taxon>Stegomyia</taxon>
    </lineage>
</organism>